<dbReference type="AlphaFoldDB" id="A0AAE4BQJ8"/>
<protein>
    <submittedName>
        <fullName evidence="10">Lipoprotein-releasing system permease protein</fullName>
    </submittedName>
</protein>
<dbReference type="PANTHER" id="PTHR30489:SF0">
    <property type="entry name" value="LIPOPROTEIN-RELEASING SYSTEM TRANSMEMBRANE PROTEIN LOLE"/>
    <property type="match status" value="1"/>
</dbReference>
<comment type="caution">
    <text evidence="10">The sequence shown here is derived from an EMBL/GenBank/DDBJ whole genome shotgun (WGS) entry which is preliminary data.</text>
</comment>
<dbReference type="Pfam" id="PF12704">
    <property type="entry name" value="MacB_PCD"/>
    <property type="match status" value="1"/>
</dbReference>
<keyword evidence="3" id="KW-1003">Cell membrane</keyword>
<keyword evidence="6 7" id="KW-0472">Membrane</keyword>
<evidence type="ECO:0000256" key="3">
    <source>
        <dbReference type="ARBA" id="ARBA00022475"/>
    </source>
</evidence>
<keyword evidence="10" id="KW-0449">Lipoprotein</keyword>
<feature type="domain" description="MacB-like periplasmic core" evidence="9">
    <location>
        <begin position="27"/>
        <end position="153"/>
    </location>
</feature>
<feature type="domain" description="ABC3 transporter permease C-terminal" evidence="8">
    <location>
        <begin position="276"/>
        <end position="398"/>
    </location>
</feature>
<comment type="subcellular location">
    <subcellularLocation>
        <location evidence="1">Cell membrane</location>
        <topology evidence="1">Multi-pass membrane protein</topology>
    </subcellularLocation>
</comment>
<keyword evidence="5 7" id="KW-1133">Transmembrane helix</keyword>
<dbReference type="EMBL" id="JAVDQD010000001">
    <property type="protein sequence ID" value="MDR6237641.1"/>
    <property type="molecule type" value="Genomic_DNA"/>
</dbReference>
<evidence type="ECO:0000259" key="9">
    <source>
        <dbReference type="Pfam" id="PF12704"/>
    </source>
</evidence>
<dbReference type="RefSeq" id="WP_309937109.1">
    <property type="nucleotide sequence ID" value="NZ_AP025305.1"/>
</dbReference>
<keyword evidence="11" id="KW-1185">Reference proteome</keyword>
<proteinExistence type="inferred from homology"/>
<evidence type="ECO:0000256" key="6">
    <source>
        <dbReference type="ARBA" id="ARBA00023136"/>
    </source>
</evidence>
<dbReference type="GO" id="GO:0044874">
    <property type="term" value="P:lipoprotein localization to outer membrane"/>
    <property type="evidence" value="ECO:0007669"/>
    <property type="project" value="TreeGrafter"/>
</dbReference>
<accession>A0AAE4BQJ8</accession>
<evidence type="ECO:0000313" key="11">
    <source>
        <dbReference type="Proteomes" id="UP001185092"/>
    </source>
</evidence>
<evidence type="ECO:0000259" key="8">
    <source>
        <dbReference type="Pfam" id="PF02687"/>
    </source>
</evidence>
<comment type="similarity">
    <text evidence="2">Belongs to the ABC-4 integral membrane protein family. LolC/E subfamily.</text>
</comment>
<dbReference type="InterPro" id="IPR025857">
    <property type="entry name" value="MacB_PCD"/>
</dbReference>
<feature type="transmembrane region" description="Helical" evidence="7">
    <location>
        <begin position="326"/>
        <end position="348"/>
    </location>
</feature>
<dbReference type="InterPro" id="IPR051447">
    <property type="entry name" value="Lipoprotein-release_system"/>
</dbReference>
<evidence type="ECO:0000256" key="1">
    <source>
        <dbReference type="ARBA" id="ARBA00004651"/>
    </source>
</evidence>
<evidence type="ECO:0000313" key="10">
    <source>
        <dbReference type="EMBL" id="MDR6237641.1"/>
    </source>
</evidence>
<sequence length="405" mass="45184">MNLPFFIAKRYFKSKKQKNFISIISNISMIGVAIGTMALVVVLSVYNGLGSLIRSFYNSFDPQLLVEAKKGKTFEVDSSFIAEIKSVPGIASVSEVIEDNAYARYKKAEMVVKVKGVSPEYKEQSGIGEQINLGTFKYREKQRNYALIGAEVQYALSVNVNNDFYPLQIYYPKRKAKASLDPRKMFNNKSILPSGVFTVDRKLDYIIVPLSFAQGLTGYGNERTSLEIMLESDARVSKVQNELKKLLGDKFEVLNRDEQQATLLKVLRIERLFLIVALSFIIAVASFNIFFSLSMLAIEKKKDISVMYAMGASDHLIRRIFLNEGLIIAITGALLGVFTGLGICLLQAEFGLVKMGFQGNVLIPYPVKIIWTDLLVTGAVVIVITLLASLRPAQIASRYNNNSML</sequence>
<gene>
    <name evidence="10" type="ORF">HNQ88_000617</name>
</gene>
<feature type="transmembrane region" description="Helical" evidence="7">
    <location>
        <begin position="20"/>
        <end position="46"/>
    </location>
</feature>
<reference evidence="10" key="1">
    <citation type="submission" date="2023-07" db="EMBL/GenBank/DDBJ databases">
        <title>Genomic Encyclopedia of Type Strains, Phase IV (KMG-IV): sequencing the most valuable type-strain genomes for metagenomic binning, comparative biology and taxonomic classification.</title>
        <authorList>
            <person name="Goeker M."/>
        </authorList>
    </citation>
    <scope>NUCLEOTIDE SEQUENCE</scope>
    <source>
        <strain evidence="10">DSM 26174</strain>
    </source>
</reference>
<dbReference type="Pfam" id="PF02687">
    <property type="entry name" value="FtsX"/>
    <property type="match status" value="1"/>
</dbReference>
<feature type="transmembrane region" description="Helical" evidence="7">
    <location>
        <begin position="368"/>
        <end position="390"/>
    </location>
</feature>
<name>A0AAE4BQJ8_9BACT</name>
<evidence type="ECO:0000256" key="5">
    <source>
        <dbReference type="ARBA" id="ARBA00022989"/>
    </source>
</evidence>
<dbReference type="Proteomes" id="UP001185092">
    <property type="component" value="Unassembled WGS sequence"/>
</dbReference>
<organism evidence="10 11">
    <name type="scientific">Aureibacter tunicatorum</name>
    <dbReference type="NCBI Taxonomy" id="866807"/>
    <lineage>
        <taxon>Bacteria</taxon>
        <taxon>Pseudomonadati</taxon>
        <taxon>Bacteroidota</taxon>
        <taxon>Cytophagia</taxon>
        <taxon>Cytophagales</taxon>
        <taxon>Persicobacteraceae</taxon>
        <taxon>Aureibacter</taxon>
    </lineage>
</organism>
<dbReference type="PANTHER" id="PTHR30489">
    <property type="entry name" value="LIPOPROTEIN-RELEASING SYSTEM TRANSMEMBRANE PROTEIN LOLE"/>
    <property type="match status" value="1"/>
</dbReference>
<evidence type="ECO:0000256" key="2">
    <source>
        <dbReference type="ARBA" id="ARBA00005236"/>
    </source>
</evidence>
<evidence type="ECO:0000256" key="4">
    <source>
        <dbReference type="ARBA" id="ARBA00022692"/>
    </source>
</evidence>
<dbReference type="InterPro" id="IPR003838">
    <property type="entry name" value="ABC3_permease_C"/>
</dbReference>
<keyword evidence="4 7" id="KW-0812">Transmembrane</keyword>
<feature type="transmembrane region" description="Helical" evidence="7">
    <location>
        <begin position="272"/>
        <end position="298"/>
    </location>
</feature>
<evidence type="ECO:0000256" key="7">
    <source>
        <dbReference type="SAM" id="Phobius"/>
    </source>
</evidence>
<dbReference type="GO" id="GO:0098797">
    <property type="term" value="C:plasma membrane protein complex"/>
    <property type="evidence" value="ECO:0007669"/>
    <property type="project" value="TreeGrafter"/>
</dbReference>